<dbReference type="InterPro" id="IPR000477">
    <property type="entry name" value="RT_dom"/>
</dbReference>
<accession>A0A8J6E226</accession>
<evidence type="ECO:0000259" key="2">
    <source>
        <dbReference type="PROSITE" id="PS50879"/>
    </source>
</evidence>
<gene>
    <name evidence="3" type="ORF">J8273_7568</name>
</gene>
<dbReference type="PANTHER" id="PTHR33050">
    <property type="entry name" value="REVERSE TRANSCRIPTASE DOMAIN-CONTAINING PROTEIN"/>
    <property type="match status" value="1"/>
</dbReference>
<protein>
    <submittedName>
        <fullName evidence="3">RNase H domain</fullName>
    </submittedName>
</protein>
<organism evidence="3 4">
    <name type="scientific">Carpediemonas membranifera</name>
    <dbReference type="NCBI Taxonomy" id="201153"/>
    <lineage>
        <taxon>Eukaryota</taxon>
        <taxon>Metamonada</taxon>
        <taxon>Carpediemonas-like organisms</taxon>
        <taxon>Carpediemonas</taxon>
    </lineage>
</organism>
<dbReference type="PROSITE" id="PS50878">
    <property type="entry name" value="RT_POL"/>
    <property type="match status" value="1"/>
</dbReference>
<name>A0A8J6E226_9EUKA</name>
<evidence type="ECO:0000259" key="1">
    <source>
        <dbReference type="PROSITE" id="PS50878"/>
    </source>
</evidence>
<dbReference type="Pfam" id="PF00078">
    <property type="entry name" value="RVT_1"/>
    <property type="match status" value="1"/>
</dbReference>
<evidence type="ECO:0000313" key="4">
    <source>
        <dbReference type="Proteomes" id="UP000717585"/>
    </source>
</evidence>
<dbReference type="PANTHER" id="PTHR33050:SF7">
    <property type="entry name" value="RIBONUCLEASE H"/>
    <property type="match status" value="1"/>
</dbReference>
<reference evidence="3" key="1">
    <citation type="submission" date="2021-05" db="EMBL/GenBank/DDBJ databases">
        <title>A free-living protist that lacks canonical eukaryotic 1 DNA replication and segregation systems.</title>
        <authorList>
            <person name="Salas-Leiva D.E."/>
            <person name="Tromer E.C."/>
            <person name="Curtis B.A."/>
            <person name="Jerlstrom-Hultqvist J."/>
            <person name="Kolisko M."/>
            <person name="Yi Z."/>
            <person name="Salas-Leiva J.S."/>
            <person name="Gallot-Lavallee L."/>
            <person name="Kops G.J.P.L."/>
            <person name="Archibald J.M."/>
            <person name="Simpson A.G.B."/>
            <person name="Roger A.J."/>
        </authorList>
    </citation>
    <scope>NUCLEOTIDE SEQUENCE</scope>
    <source>
        <strain evidence="3">BICM</strain>
    </source>
</reference>
<dbReference type="GO" id="GO:0004523">
    <property type="term" value="F:RNA-DNA hybrid ribonuclease activity"/>
    <property type="evidence" value="ECO:0007669"/>
    <property type="project" value="InterPro"/>
</dbReference>
<dbReference type="AlphaFoldDB" id="A0A8J6E226"/>
<dbReference type="Proteomes" id="UP000717585">
    <property type="component" value="Unassembled WGS sequence"/>
</dbReference>
<evidence type="ECO:0000313" key="3">
    <source>
        <dbReference type="EMBL" id="KAG9391357.1"/>
    </source>
</evidence>
<dbReference type="InterPro" id="IPR043128">
    <property type="entry name" value="Rev_trsase/Diguanyl_cyclase"/>
</dbReference>
<dbReference type="CDD" id="cd09275">
    <property type="entry name" value="RNase_HI_RT_DIRS1"/>
    <property type="match status" value="1"/>
</dbReference>
<sequence length="567" mass="63887">MRSPTLVSPIFTIPKSLAETRLIHDLRSLNAVSSENRTFRLHGIKRALATIRPGDWLTRLDLTKGYYQVGVRPADRTLLGFIVDGRPYAFRVLPFGWKAAPFHFQRIMLEAGAVVARRFPGVNITIYLDDWLFSGRKEILTEAMPKIIRLLTDMGLVINIQKSQLIPTQSTTFLGFVIDSLREGLKLDESKRLKYLSRVIEALASGLTEHSAARLLGNLSFASLIWPDGVAQLRPLQRAAQSLKHKYRTRIHGDARDALIAWKTRLERPSPTRSTRELLHLWGMSQQLEVTVMTDASLSGLGGIIRVPGRSPIHFAEPAPQGEHITLLEFRAINAALERVMQNHQAGSFELTVYCDSRAAVAWLNRQGSTKAPPVVDEILRELLPRLSERRISVRAVHSAGHLNVLADSLSRNDRELTSVERIIGRTIEAWGPLEKDAWPLELFGAKALMTPAEMLDRTWSDGRWFAAIPFGMLTHVYAKVSRLVSKTPLTDPRKCRLAIILLVSDARSPTAMSLRHLTQHRLYFRIHSNNGVDFSEITPLQADKTFRLVALFIPLQSLKERSEVQC</sequence>
<dbReference type="InterPro" id="IPR043502">
    <property type="entry name" value="DNA/RNA_pol_sf"/>
</dbReference>
<feature type="domain" description="Reverse transcriptase" evidence="1">
    <location>
        <begin position="1"/>
        <end position="178"/>
    </location>
</feature>
<dbReference type="InterPro" id="IPR002156">
    <property type="entry name" value="RNaseH_domain"/>
</dbReference>
<dbReference type="PROSITE" id="PS50879">
    <property type="entry name" value="RNASE_H_1"/>
    <property type="match status" value="1"/>
</dbReference>
<dbReference type="GO" id="GO:0003676">
    <property type="term" value="F:nucleic acid binding"/>
    <property type="evidence" value="ECO:0007669"/>
    <property type="project" value="InterPro"/>
</dbReference>
<dbReference type="Gene3D" id="3.30.420.10">
    <property type="entry name" value="Ribonuclease H-like superfamily/Ribonuclease H"/>
    <property type="match status" value="1"/>
</dbReference>
<dbReference type="SUPFAM" id="SSF56672">
    <property type="entry name" value="DNA/RNA polymerases"/>
    <property type="match status" value="1"/>
</dbReference>
<dbReference type="OrthoDB" id="6054798at2759"/>
<comment type="caution">
    <text evidence="3">The sequence shown here is derived from an EMBL/GenBank/DDBJ whole genome shotgun (WGS) entry which is preliminary data.</text>
</comment>
<dbReference type="InterPro" id="IPR036397">
    <property type="entry name" value="RNaseH_sf"/>
</dbReference>
<keyword evidence="4" id="KW-1185">Reference proteome</keyword>
<proteinExistence type="predicted"/>
<dbReference type="CDD" id="cd01647">
    <property type="entry name" value="RT_LTR"/>
    <property type="match status" value="1"/>
</dbReference>
<dbReference type="Gene3D" id="3.30.70.270">
    <property type="match status" value="1"/>
</dbReference>
<dbReference type="InterPro" id="IPR052055">
    <property type="entry name" value="Hepadnavirus_pol/RT"/>
</dbReference>
<dbReference type="EMBL" id="JAHDYR010000055">
    <property type="protein sequence ID" value="KAG9391357.1"/>
    <property type="molecule type" value="Genomic_DNA"/>
</dbReference>
<dbReference type="Gene3D" id="3.10.10.10">
    <property type="entry name" value="HIV Type 1 Reverse Transcriptase, subunit A, domain 1"/>
    <property type="match status" value="1"/>
</dbReference>
<feature type="domain" description="RNase H type-1" evidence="2">
    <location>
        <begin position="286"/>
        <end position="416"/>
    </location>
</feature>